<dbReference type="EMBL" id="MU006116">
    <property type="protein sequence ID" value="KAF2834644.1"/>
    <property type="molecule type" value="Genomic_DNA"/>
</dbReference>
<dbReference type="InterPro" id="IPR029045">
    <property type="entry name" value="ClpP/crotonase-like_dom_sf"/>
</dbReference>
<dbReference type="Pfam" id="PF03572">
    <property type="entry name" value="Peptidase_S41"/>
    <property type="match status" value="1"/>
</dbReference>
<feature type="chain" id="PRO_5040214834" description="Tail specific protease domain-containing protein" evidence="2">
    <location>
        <begin position="19"/>
        <end position="760"/>
    </location>
</feature>
<dbReference type="PANTHER" id="PTHR37049">
    <property type="entry name" value="PEPTIDASE S41 FAMILY PROTEIN"/>
    <property type="match status" value="1"/>
</dbReference>
<evidence type="ECO:0000256" key="2">
    <source>
        <dbReference type="SAM" id="SignalP"/>
    </source>
</evidence>
<protein>
    <recommendedName>
        <fullName evidence="7">Tail specific protease domain-containing protein</fullName>
    </recommendedName>
</protein>
<dbReference type="GO" id="GO:0006508">
    <property type="term" value="P:proteolysis"/>
    <property type="evidence" value="ECO:0007669"/>
    <property type="project" value="InterPro"/>
</dbReference>
<feature type="domain" description="CPAF-like PDZ" evidence="4">
    <location>
        <begin position="160"/>
        <end position="287"/>
    </location>
</feature>
<proteinExistence type="predicted"/>
<evidence type="ECO:0000256" key="1">
    <source>
        <dbReference type="SAM" id="MobiDB-lite"/>
    </source>
</evidence>
<sequence length="760" mass="82689">MAPSKLLCLVAWASITIASPILNVRQNTTSACAKVSASAASQLATAPTATPTVPASLAYECITSVPLNISAATALIESIRPYVKWQSTTAWLKDPPEEYVEKVQGPVDLWAGLADIEANLTSGVWTQEYEFGFALYTLFQSTHDGHLVYVPDSVGKVFNWARTEPLVSVSSDGESSPQPYVYRDILTASFGNVSFTPSPIVQINGQNATTYLENWSQYGSLQDRDALYNNVFYELAVVSLGAAGAGMGTFTGGGRGRWVYPGDSTTLTFANGSSIVLHNYAKVIAPFDGITDGESLYQVLFTTPLEETVSPLAEPSTTVTPTSAPTIAPTPVAPTSTPAPGYPQPVIRQENNLIGGYYLEGEDYDDVAVLTIASFVSAIEAEISFQQTGEEFIRLAKAAGKTKLVIDVSANGGGTILQGYDVFAQLFPDIFPRGYTRFRAFESTNLIGEKFSEISGTVPRVYDSGNETLDAVNSDIVSSVFNYRTDINKKGRNFANWDEKFGPLHQKGDNFSNIIRWNLSDVLTPYNSGGIYVHNFGLGTPVAERPFAAEDIVVVTDGYCASTCTIFSQLLREQAGVQFIFMGGRPSNTGIAQAIGGVKGTNNFPWSYIQALASAVFDLSTEEEQTELENTELVEYRSNIPFYRQSVNSNINFRDGLREKDTETPTQFVYEPADCRILYTPEMTVDASAIWRAAADSTWGSESKCFAGDVGGELTVGGRVRKISSGRRSVPLRKRSIDDYPLDVFTDDRLVEERFGVMLP</sequence>
<accession>A0A9P4VNM8</accession>
<dbReference type="GO" id="GO:0008236">
    <property type="term" value="F:serine-type peptidase activity"/>
    <property type="evidence" value="ECO:0007669"/>
    <property type="project" value="InterPro"/>
</dbReference>
<organism evidence="5 6">
    <name type="scientific">Patellaria atrata CBS 101060</name>
    <dbReference type="NCBI Taxonomy" id="1346257"/>
    <lineage>
        <taxon>Eukaryota</taxon>
        <taxon>Fungi</taxon>
        <taxon>Dikarya</taxon>
        <taxon>Ascomycota</taxon>
        <taxon>Pezizomycotina</taxon>
        <taxon>Dothideomycetes</taxon>
        <taxon>Dothideomycetes incertae sedis</taxon>
        <taxon>Patellariales</taxon>
        <taxon>Patellariaceae</taxon>
        <taxon>Patellaria</taxon>
    </lineage>
</organism>
<dbReference type="Pfam" id="PF23658">
    <property type="entry name" value="PDZ_CPAF_rel"/>
    <property type="match status" value="1"/>
</dbReference>
<dbReference type="InterPro" id="IPR005151">
    <property type="entry name" value="Tail-specific_protease"/>
</dbReference>
<evidence type="ECO:0000259" key="3">
    <source>
        <dbReference type="Pfam" id="PF03572"/>
    </source>
</evidence>
<dbReference type="Gene3D" id="3.90.226.10">
    <property type="entry name" value="2-enoyl-CoA Hydratase, Chain A, domain 1"/>
    <property type="match status" value="1"/>
</dbReference>
<dbReference type="InterPro" id="IPR052766">
    <property type="entry name" value="S41A_metabolite_peptidase"/>
</dbReference>
<evidence type="ECO:0008006" key="7">
    <source>
        <dbReference type="Google" id="ProtNLM"/>
    </source>
</evidence>
<evidence type="ECO:0000259" key="4">
    <source>
        <dbReference type="Pfam" id="PF23658"/>
    </source>
</evidence>
<comment type="caution">
    <text evidence="5">The sequence shown here is derived from an EMBL/GenBank/DDBJ whole genome shotgun (WGS) entry which is preliminary data.</text>
</comment>
<feature type="signal peptide" evidence="2">
    <location>
        <begin position="1"/>
        <end position="18"/>
    </location>
</feature>
<gene>
    <name evidence="5" type="ORF">M501DRAFT_1000091</name>
</gene>
<keyword evidence="2" id="KW-0732">Signal</keyword>
<dbReference type="Proteomes" id="UP000799429">
    <property type="component" value="Unassembled WGS sequence"/>
</dbReference>
<dbReference type="OrthoDB" id="27214at2759"/>
<feature type="region of interest" description="Disordered" evidence="1">
    <location>
        <begin position="311"/>
        <end position="345"/>
    </location>
</feature>
<name>A0A9P4VNM8_9PEZI</name>
<dbReference type="SUPFAM" id="SSF52096">
    <property type="entry name" value="ClpP/crotonase"/>
    <property type="match status" value="1"/>
</dbReference>
<dbReference type="AlphaFoldDB" id="A0A9P4VNM8"/>
<reference evidence="5" key="1">
    <citation type="journal article" date="2020" name="Stud. Mycol.">
        <title>101 Dothideomycetes genomes: a test case for predicting lifestyles and emergence of pathogens.</title>
        <authorList>
            <person name="Haridas S."/>
            <person name="Albert R."/>
            <person name="Binder M."/>
            <person name="Bloem J."/>
            <person name="Labutti K."/>
            <person name="Salamov A."/>
            <person name="Andreopoulos B."/>
            <person name="Baker S."/>
            <person name="Barry K."/>
            <person name="Bills G."/>
            <person name="Bluhm B."/>
            <person name="Cannon C."/>
            <person name="Castanera R."/>
            <person name="Culley D."/>
            <person name="Daum C."/>
            <person name="Ezra D."/>
            <person name="Gonzalez J."/>
            <person name="Henrissat B."/>
            <person name="Kuo A."/>
            <person name="Liang C."/>
            <person name="Lipzen A."/>
            <person name="Lutzoni F."/>
            <person name="Magnuson J."/>
            <person name="Mondo S."/>
            <person name="Nolan M."/>
            <person name="Ohm R."/>
            <person name="Pangilinan J."/>
            <person name="Park H.-J."/>
            <person name="Ramirez L."/>
            <person name="Alfaro M."/>
            <person name="Sun H."/>
            <person name="Tritt A."/>
            <person name="Yoshinaga Y."/>
            <person name="Zwiers L.-H."/>
            <person name="Turgeon B."/>
            <person name="Goodwin S."/>
            <person name="Spatafora J."/>
            <person name="Crous P."/>
            <person name="Grigoriev I."/>
        </authorList>
    </citation>
    <scope>NUCLEOTIDE SEQUENCE</scope>
    <source>
        <strain evidence="5">CBS 101060</strain>
    </source>
</reference>
<dbReference type="PANTHER" id="PTHR37049:SF4">
    <property type="entry name" value="RHODANESE DOMAIN-CONTAINING PROTEIN"/>
    <property type="match status" value="1"/>
</dbReference>
<evidence type="ECO:0000313" key="5">
    <source>
        <dbReference type="EMBL" id="KAF2834644.1"/>
    </source>
</evidence>
<feature type="compositionally biased region" description="Low complexity" evidence="1">
    <location>
        <begin position="315"/>
        <end position="339"/>
    </location>
</feature>
<evidence type="ECO:0000313" key="6">
    <source>
        <dbReference type="Proteomes" id="UP000799429"/>
    </source>
</evidence>
<dbReference type="InterPro" id="IPR056186">
    <property type="entry name" value="PDZ_CPAF-rel"/>
</dbReference>
<feature type="domain" description="Tail specific protease" evidence="3">
    <location>
        <begin position="366"/>
        <end position="578"/>
    </location>
</feature>
<keyword evidence="6" id="KW-1185">Reference proteome</keyword>